<sequence>MTIMIKFLLLALLVISPICAEKDLMKEECHNAQVPTICMQCLESDPTSVHADRVGIAEIIIHCLDSRLDIITNNITNILSLGGGTKEVRKILEDCRNDTSTVAPKLLSEAKTGLKTGDYDKAAKSIEYASIPHSCGLKQPSVEFEFLQLFSQISIYTQLSDAAMRIIDRF</sequence>
<name>A0A8T2GQN2_9BRAS</name>
<accession>A0A8T2GQN2</accession>
<dbReference type="InterPro" id="IPR034086">
    <property type="entry name" value="PMEI_plant"/>
</dbReference>
<dbReference type="FunFam" id="1.20.140.40:FF:000008">
    <property type="entry name" value="Invertase/pectin methylesterase inhibitor family protein"/>
    <property type="match status" value="1"/>
</dbReference>
<dbReference type="InterPro" id="IPR035513">
    <property type="entry name" value="Invertase/methylesterase_inhib"/>
</dbReference>
<feature type="signal peptide" evidence="4">
    <location>
        <begin position="1"/>
        <end position="20"/>
    </location>
</feature>
<comment type="caution">
    <text evidence="5">The sequence shown here is derived from an EMBL/GenBank/DDBJ whole genome shotgun (WGS) entry which is preliminary data.</text>
</comment>
<evidence type="ECO:0000313" key="5">
    <source>
        <dbReference type="EMBL" id="KAG7649809.1"/>
    </source>
</evidence>
<evidence type="ECO:0000256" key="4">
    <source>
        <dbReference type="SAM" id="SignalP"/>
    </source>
</evidence>
<dbReference type="GO" id="GO:0046910">
    <property type="term" value="F:pectinesterase inhibitor activity"/>
    <property type="evidence" value="ECO:0007669"/>
    <property type="project" value="InterPro"/>
</dbReference>
<evidence type="ECO:0000256" key="3">
    <source>
        <dbReference type="ARBA" id="ARBA00038471"/>
    </source>
</evidence>
<protein>
    <submittedName>
        <fullName evidence="5">Invertase/pectin methylesterase inhibitor domain superfamily</fullName>
    </submittedName>
</protein>
<gene>
    <name evidence="5" type="ORF">ISN45_At01g048210</name>
</gene>
<evidence type="ECO:0000313" key="6">
    <source>
        <dbReference type="Proteomes" id="UP000694240"/>
    </source>
</evidence>
<evidence type="ECO:0000256" key="2">
    <source>
        <dbReference type="ARBA" id="ARBA00023157"/>
    </source>
</evidence>
<dbReference type="EMBL" id="JAEFBK010000001">
    <property type="protein sequence ID" value="KAG7649809.1"/>
    <property type="molecule type" value="Genomic_DNA"/>
</dbReference>
<dbReference type="NCBIfam" id="TIGR01614">
    <property type="entry name" value="PME_inhib"/>
    <property type="match status" value="1"/>
</dbReference>
<proteinExistence type="inferred from homology"/>
<keyword evidence="2" id="KW-1015">Disulfide bond</keyword>
<keyword evidence="6" id="KW-1185">Reference proteome</keyword>
<organism evidence="5 6">
    <name type="scientific">Arabidopsis thaliana x Arabidopsis arenosa</name>
    <dbReference type="NCBI Taxonomy" id="1240361"/>
    <lineage>
        <taxon>Eukaryota</taxon>
        <taxon>Viridiplantae</taxon>
        <taxon>Streptophyta</taxon>
        <taxon>Embryophyta</taxon>
        <taxon>Tracheophyta</taxon>
        <taxon>Spermatophyta</taxon>
        <taxon>Magnoliopsida</taxon>
        <taxon>eudicotyledons</taxon>
        <taxon>Gunneridae</taxon>
        <taxon>Pentapetalae</taxon>
        <taxon>rosids</taxon>
        <taxon>malvids</taxon>
        <taxon>Brassicales</taxon>
        <taxon>Brassicaceae</taxon>
        <taxon>Camelineae</taxon>
        <taxon>Arabidopsis</taxon>
    </lineage>
</organism>
<dbReference type="InterPro" id="IPR006501">
    <property type="entry name" value="Pectinesterase_inhib_dom"/>
</dbReference>
<dbReference type="Proteomes" id="UP000694240">
    <property type="component" value="Chromosome 1"/>
</dbReference>
<feature type="chain" id="PRO_5035824016" evidence="4">
    <location>
        <begin position="21"/>
        <end position="170"/>
    </location>
</feature>
<dbReference type="Gene3D" id="1.20.140.40">
    <property type="entry name" value="Invertase/pectin methylesterase inhibitor family protein"/>
    <property type="match status" value="1"/>
</dbReference>
<reference evidence="5 6" key="1">
    <citation type="submission" date="2020-12" db="EMBL/GenBank/DDBJ databases">
        <title>Concerted genomic and epigenomic changes stabilize Arabidopsis allopolyploids.</title>
        <authorList>
            <person name="Chen Z."/>
        </authorList>
    </citation>
    <scope>NUCLEOTIDE SEQUENCE [LARGE SCALE GENOMIC DNA]</scope>
    <source>
        <strain evidence="5">Allo738</strain>
        <tissue evidence="5">Leaf</tissue>
    </source>
</reference>
<dbReference type="SUPFAM" id="SSF101148">
    <property type="entry name" value="Plant invertase/pectin methylesterase inhibitor"/>
    <property type="match status" value="1"/>
</dbReference>
<comment type="similarity">
    <text evidence="3">Belongs to the PMEI family.</text>
</comment>
<evidence type="ECO:0000256" key="1">
    <source>
        <dbReference type="ARBA" id="ARBA00022729"/>
    </source>
</evidence>
<keyword evidence="1 4" id="KW-0732">Signal</keyword>
<dbReference type="AlphaFoldDB" id="A0A8T2GQN2"/>
<dbReference type="SMR" id="A0A8T2GQN2"/>
<dbReference type="CDD" id="cd15797">
    <property type="entry name" value="PMEI"/>
    <property type="match status" value="1"/>
</dbReference>